<gene>
    <name evidence="1" type="ORF">BO78DRAFT_399422</name>
</gene>
<evidence type="ECO:0000313" key="1">
    <source>
        <dbReference type="EMBL" id="PYI03892.1"/>
    </source>
</evidence>
<reference evidence="1 2" key="1">
    <citation type="submission" date="2018-02" db="EMBL/GenBank/DDBJ databases">
        <title>The genomes of Aspergillus section Nigri reveals drivers in fungal speciation.</title>
        <authorList>
            <consortium name="DOE Joint Genome Institute"/>
            <person name="Vesth T.C."/>
            <person name="Nybo J."/>
            <person name="Theobald S."/>
            <person name="Brandl J."/>
            <person name="Frisvad J.C."/>
            <person name="Nielsen K.F."/>
            <person name="Lyhne E.K."/>
            <person name="Kogle M.E."/>
            <person name="Kuo A."/>
            <person name="Riley R."/>
            <person name="Clum A."/>
            <person name="Nolan M."/>
            <person name="Lipzen A."/>
            <person name="Salamov A."/>
            <person name="Henrissat B."/>
            <person name="Wiebenga A."/>
            <person name="De vries R.P."/>
            <person name="Grigoriev I.V."/>
            <person name="Mortensen U.H."/>
            <person name="Andersen M.R."/>
            <person name="Baker S.E."/>
        </authorList>
    </citation>
    <scope>NUCLEOTIDE SEQUENCE [LARGE SCALE GENOMIC DNA]</scope>
    <source>
        <strain evidence="1 2">CBS 121057</strain>
    </source>
</reference>
<proteinExistence type="predicted"/>
<dbReference type="Proteomes" id="UP000248423">
    <property type="component" value="Unassembled WGS sequence"/>
</dbReference>
<dbReference type="AlphaFoldDB" id="A0A319E1H2"/>
<keyword evidence="2" id="KW-1185">Reference proteome</keyword>
<evidence type="ECO:0000313" key="2">
    <source>
        <dbReference type="Proteomes" id="UP000248423"/>
    </source>
</evidence>
<accession>A0A319E1H2</accession>
<organism evidence="1 2">
    <name type="scientific">Aspergillus sclerotiicarbonarius (strain CBS 121057 / IBT 28362)</name>
    <dbReference type="NCBI Taxonomy" id="1448318"/>
    <lineage>
        <taxon>Eukaryota</taxon>
        <taxon>Fungi</taxon>
        <taxon>Dikarya</taxon>
        <taxon>Ascomycota</taxon>
        <taxon>Pezizomycotina</taxon>
        <taxon>Eurotiomycetes</taxon>
        <taxon>Eurotiomycetidae</taxon>
        <taxon>Eurotiales</taxon>
        <taxon>Aspergillaceae</taxon>
        <taxon>Aspergillus</taxon>
        <taxon>Aspergillus subgen. Circumdati</taxon>
    </lineage>
</organism>
<sequence length="78" mass="8813">MKPWSLALCTSPFVLVQPCGKSTFRHRDPDAPSQVQDTDPGYWSPALRIGLKLTLQLGTDESSPRYFRVYRASRSKPC</sequence>
<name>A0A319E1H2_ASPSB</name>
<protein>
    <submittedName>
        <fullName evidence="1">Uncharacterized protein</fullName>
    </submittedName>
</protein>
<dbReference type="EMBL" id="KZ826375">
    <property type="protein sequence ID" value="PYI03892.1"/>
    <property type="molecule type" value="Genomic_DNA"/>
</dbReference>
<dbReference type="VEuPathDB" id="FungiDB:BO78DRAFT_399422"/>